<gene>
    <name evidence="3" type="ORF">H5P27_12285</name>
</gene>
<dbReference type="EMBL" id="JACHVC010000012">
    <property type="protein sequence ID" value="MBC2606823.1"/>
    <property type="molecule type" value="Genomic_DNA"/>
</dbReference>
<organism evidence="3 4">
    <name type="scientific">Pelagicoccus albus</name>
    <dbReference type="NCBI Taxonomy" id="415222"/>
    <lineage>
        <taxon>Bacteria</taxon>
        <taxon>Pseudomonadati</taxon>
        <taxon>Verrucomicrobiota</taxon>
        <taxon>Opitutia</taxon>
        <taxon>Puniceicoccales</taxon>
        <taxon>Pelagicoccaceae</taxon>
        <taxon>Pelagicoccus</taxon>
    </lineage>
</organism>
<dbReference type="AlphaFoldDB" id="A0A7X1B9D9"/>
<keyword evidence="2" id="KW-0472">Membrane</keyword>
<evidence type="ECO:0000256" key="1">
    <source>
        <dbReference type="SAM" id="MobiDB-lite"/>
    </source>
</evidence>
<sequence length="109" mass="11856">MDDLLIVRSSDRVRPHLRHRREASPIGANFGIILGAACGIIGASQTPHSPTIGLALGLAVGIAIGGLIGPLLRSRFNRISRYPRNHYDGMPFSEPGEEQEDNEKRLETS</sequence>
<keyword evidence="2" id="KW-1133">Transmembrane helix</keyword>
<keyword evidence="4" id="KW-1185">Reference proteome</keyword>
<name>A0A7X1B9D9_9BACT</name>
<feature type="region of interest" description="Disordered" evidence="1">
    <location>
        <begin position="85"/>
        <end position="109"/>
    </location>
</feature>
<accession>A0A7X1B9D9</accession>
<feature type="transmembrane region" description="Helical" evidence="2">
    <location>
        <begin position="26"/>
        <end position="46"/>
    </location>
</feature>
<evidence type="ECO:0000313" key="3">
    <source>
        <dbReference type="EMBL" id="MBC2606823.1"/>
    </source>
</evidence>
<reference evidence="3 4" key="1">
    <citation type="submission" date="2020-07" db="EMBL/GenBank/DDBJ databases">
        <authorList>
            <person name="Feng X."/>
        </authorList>
    </citation>
    <scope>NUCLEOTIDE SEQUENCE [LARGE SCALE GENOMIC DNA]</scope>
    <source>
        <strain evidence="3 4">JCM23202</strain>
    </source>
</reference>
<proteinExistence type="predicted"/>
<evidence type="ECO:0000313" key="4">
    <source>
        <dbReference type="Proteomes" id="UP000526501"/>
    </source>
</evidence>
<evidence type="ECO:0008006" key="5">
    <source>
        <dbReference type="Google" id="ProtNLM"/>
    </source>
</evidence>
<protein>
    <recommendedName>
        <fullName evidence="5">Glycine zipper domain-containing protein</fullName>
    </recommendedName>
</protein>
<comment type="caution">
    <text evidence="3">The sequence shown here is derived from an EMBL/GenBank/DDBJ whole genome shotgun (WGS) entry which is preliminary data.</text>
</comment>
<dbReference type="Proteomes" id="UP000526501">
    <property type="component" value="Unassembled WGS sequence"/>
</dbReference>
<keyword evidence="2" id="KW-0812">Transmembrane</keyword>
<evidence type="ECO:0000256" key="2">
    <source>
        <dbReference type="SAM" id="Phobius"/>
    </source>
</evidence>
<dbReference type="RefSeq" id="WP_185660694.1">
    <property type="nucleotide sequence ID" value="NZ_CAWPOO010000012.1"/>
</dbReference>
<feature type="transmembrane region" description="Helical" evidence="2">
    <location>
        <begin position="52"/>
        <end position="72"/>
    </location>
</feature>